<name>A0A1M7CE44_9BRAD</name>
<dbReference type="EMBL" id="FNTI01000001">
    <property type="protein sequence ID" value="SED68897.1"/>
    <property type="molecule type" value="Genomic_DNA"/>
</dbReference>
<accession>A0A1M7CE44</accession>
<dbReference type="Proteomes" id="UP000183208">
    <property type="component" value="Unassembled WGS sequence"/>
</dbReference>
<evidence type="ECO:0000259" key="7">
    <source>
        <dbReference type="Pfam" id="PF13505"/>
    </source>
</evidence>
<evidence type="ECO:0000313" key="8">
    <source>
        <dbReference type="EMBL" id="SED68897.1"/>
    </source>
</evidence>
<proteinExistence type="inferred from homology"/>
<keyword evidence="2 6" id="KW-0732">Signal</keyword>
<dbReference type="GO" id="GO:0009279">
    <property type="term" value="C:cell outer membrane"/>
    <property type="evidence" value="ECO:0007669"/>
    <property type="project" value="UniProtKB-SubCell"/>
</dbReference>
<dbReference type="RefSeq" id="WP_079586402.1">
    <property type="nucleotide sequence ID" value="NZ_LT670845.1"/>
</dbReference>
<evidence type="ECO:0000256" key="6">
    <source>
        <dbReference type="SAM" id="SignalP"/>
    </source>
</evidence>
<dbReference type="Pfam" id="PF13505">
    <property type="entry name" value="OMP_b-brl"/>
    <property type="match status" value="1"/>
</dbReference>
<comment type="similarity">
    <text evidence="5">Belongs to the Omp25/RopB family.</text>
</comment>
<evidence type="ECO:0000313" key="9">
    <source>
        <dbReference type="Proteomes" id="UP000183208"/>
    </source>
</evidence>
<feature type="chain" id="PRO_5030031814" evidence="6">
    <location>
        <begin position="26"/>
        <end position="257"/>
    </location>
</feature>
<gene>
    <name evidence="8" type="ORF">SAMN05444171_4823</name>
</gene>
<keyword evidence="3" id="KW-0472">Membrane</keyword>
<dbReference type="InterPro" id="IPR051692">
    <property type="entry name" value="OMP-like"/>
</dbReference>
<dbReference type="AlphaFoldDB" id="A0A1M7CE44"/>
<feature type="domain" description="Outer membrane protein beta-barrel" evidence="7">
    <location>
        <begin position="17"/>
        <end position="218"/>
    </location>
</feature>
<evidence type="ECO:0000256" key="1">
    <source>
        <dbReference type="ARBA" id="ARBA00004442"/>
    </source>
</evidence>
<comment type="subcellular location">
    <subcellularLocation>
        <location evidence="1">Cell outer membrane</location>
    </subcellularLocation>
</comment>
<reference evidence="8 9" key="1">
    <citation type="submission" date="2016-10" db="EMBL/GenBank/DDBJ databases">
        <authorList>
            <person name="de Groot N.N."/>
        </authorList>
    </citation>
    <scope>NUCLEOTIDE SEQUENCE [LARGE SCALE GENOMIC DNA]</scope>
    <source>
        <strain evidence="8 9">GAS522</strain>
    </source>
</reference>
<dbReference type="InterPro" id="IPR011250">
    <property type="entry name" value="OMP/PagP_B-barrel"/>
</dbReference>
<protein>
    <submittedName>
        <fullName evidence="8">Outer membrane immunogenic protein</fullName>
    </submittedName>
</protein>
<sequence>MRRQMKWAFAASIVLALGATGGASAADMAVKARPVVAPIIATPWTGCYIGGNVGGGWTRIDTTRVSQDTIGPAFANYGRENDSGFIGGGQIGCDFQTGNLVLGVQGMFDYARINGQHALTDFPAFTETNNLRSIITGTGRAGWLWTPALLGYVKGGVAWLNQRNQAFLPGGGLSESSSFTVPGMTVGVGFEYMFAPSWSIFAEYNYMWFLDDTATHFTAAPGLLPPGEVVNVNQRAQTALVGINYKFHWESPGVAKY</sequence>
<dbReference type="SUPFAM" id="SSF56925">
    <property type="entry name" value="OMPA-like"/>
    <property type="match status" value="1"/>
</dbReference>
<dbReference type="PANTHER" id="PTHR34001">
    <property type="entry name" value="BLL7405 PROTEIN"/>
    <property type="match status" value="1"/>
</dbReference>
<dbReference type="InterPro" id="IPR027385">
    <property type="entry name" value="Beta-barrel_OMP"/>
</dbReference>
<evidence type="ECO:0000256" key="2">
    <source>
        <dbReference type="ARBA" id="ARBA00022729"/>
    </source>
</evidence>
<feature type="signal peptide" evidence="6">
    <location>
        <begin position="1"/>
        <end position="25"/>
    </location>
</feature>
<evidence type="ECO:0000256" key="4">
    <source>
        <dbReference type="ARBA" id="ARBA00023237"/>
    </source>
</evidence>
<organism evidence="8 9">
    <name type="scientific">Bradyrhizobium lablabi</name>
    <dbReference type="NCBI Taxonomy" id="722472"/>
    <lineage>
        <taxon>Bacteria</taxon>
        <taxon>Pseudomonadati</taxon>
        <taxon>Pseudomonadota</taxon>
        <taxon>Alphaproteobacteria</taxon>
        <taxon>Hyphomicrobiales</taxon>
        <taxon>Nitrobacteraceae</taxon>
        <taxon>Bradyrhizobium</taxon>
    </lineage>
</organism>
<dbReference type="Gene3D" id="2.40.160.20">
    <property type="match status" value="1"/>
</dbReference>
<dbReference type="OrthoDB" id="8222426at2"/>
<evidence type="ECO:0000256" key="5">
    <source>
        <dbReference type="ARBA" id="ARBA00038306"/>
    </source>
</evidence>
<dbReference type="PANTHER" id="PTHR34001:SF3">
    <property type="entry name" value="BLL7405 PROTEIN"/>
    <property type="match status" value="1"/>
</dbReference>
<evidence type="ECO:0000256" key="3">
    <source>
        <dbReference type="ARBA" id="ARBA00023136"/>
    </source>
</evidence>
<keyword evidence="4" id="KW-0998">Cell outer membrane</keyword>